<dbReference type="OrthoDB" id="6618793at2759"/>
<dbReference type="RefSeq" id="XP_020896216.1">
    <property type="nucleotide sequence ID" value="XM_021040557.2"/>
</dbReference>
<protein>
    <submittedName>
        <fullName evidence="1">Uncharacterized protein</fullName>
    </submittedName>
</protein>
<reference evidence="1" key="1">
    <citation type="submission" date="2022-11" db="UniProtKB">
        <authorList>
            <consortium name="EnsemblMetazoa"/>
        </authorList>
    </citation>
    <scope>IDENTIFICATION</scope>
</reference>
<evidence type="ECO:0000313" key="1">
    <source>
        <dbReference type="EnsemblMetazoa" id="XP_020896216.1"/>
    </source>
</evidence>
<keyword evidence="2" id="KW-1185">Reference proteome</keyword>
<dbReference type="Proteomes" id="UP000887567">
    <property type="component" value="Unplaced"/>
</dbReference>
<dbReference type="AlphaFoldDB" id="A0A913WYR5"/>
<sequence>MAAIRGMSLKNVVKIRGTFCPYDPRSSTISSVDKEVQVFNTASFKLMELIAQFNIKCREKEK</sequence>
<proteinExistence type="predicted"/>
<accession>A0A913WYR5</accession>
<dbReference type="KEGG" id="epa:110235127"/>
<dbReference type="EnsemblMetazoa" id="XM_021040557.2">
    <property type="protein sequence ID" value="XP_020896216.1"/>
    <property type="gene ID" value="LOC110235127"/>
</dbReference>
<organism evidence="1 2">
    <name type="scientific">Exaiptasia diaphana</name>
    <name type="common">Tropical sea anemone</name>
    <name type="synonym">Aiptasia pulchella</name>
    <dbReference type="NCBI Taxonomy" id="2652724"/>
    <lineage>
        <taxon>Eukaryota</taxon>
        <taxon>Metazoa</taxon>
        <taxon>Cnidaria</taxon>
        <taxon>Anthozoa</taxon>
        <taxon>Hexacorallia</taxon>
        <taxon>Actiniaria</taxon>
        <taxon>Aiptasiidae</taxon>
        <taxon>Exaiptasia</taxon>
    </lineage>
</organism>
<dbReference type="GeneID" id="110235127"/>
<name>A0A913WYR5_EXADI</name>
<evidence type="ECO:0000313" key="2">
    <source>
        <dbReference type="Proteomes" id="UP000887567"/>
    </source>
</evidence>